<reference evidence="2" key="1">
    <citation type="submission" date="2021-05" db="EMBL/GenBank/DDBJ databases">
        <authorList>
            <person name="Alioto T."/>
            <person name="Alioto T."/>
            <person name="Gomez Garrido J."/>
        </authorList>
    </citation>
    <scope>NUCLEOTIDE SEQUENCE</scope>
</reference>
<proteinExistence type="predicted"/>
<feature type="compositionally biased region" description="Basic and acidic residues" evidence="1">
    <location>
        <begin position="79"/>
        <end position="97"/>
    </location>
</feature>
<evidence type="ECO:0000256" key="1">
    <source>
        <dbReference type="SAM" id="MobiDB-lite"/>
    </source>
</evidence>
<name>A0A8D8XB61_9HEMI</name>
<feature type="region of interest" description="Disordered" evidence="1">
    <location>
        <begin position="67"/>
        <end position="119"/>
    </location>
</feature>
<dbReference type="EMBL" id="HBUF01297777">
    <property type="protein sequence ID" value="CAG6690482.1"/>
    <property type="molecule type" value="Transcribed_RNA"/>
</dbReference>
<organism evidence="2">
    <name type="scientific">Cacopsylla melanoneura</name>
    <dbReference type="NCBI Taxonomy" id="428564"/>
    <lineage>
        <taxon>Eukaryota</taxon>
        <taxon>Metazoa</taxon>
        <taxon>Ecdysozoa</taxon>
        <taxon>Arthropoda</taxon>
        <taxon>Hexapoda</taxon>
        <taxon>Insecta</taxon>
        <taxon>Pterygota</taxon>
        <taxon>Neoptera</taxon>
        <taxon>Paraneoptera</taxon>
        <taxon>Hemiptera</taxon>
        <taxon>Sternorrhyncha</taxon>
        <taxon>Psylloidea</taxon>
        <taxon>Psyllidae</taxon>
        <taxon>Psyllinae</taxon>
        <taxon>Cacopsylla</taxon>
    </lineage>
</organism>
<dbReference type="AlphaFoldDB" id="A0A8D8XB61"/>
<evidence type="ECO:0000313" key="2">
    <source>
        <dbReference type="EMBL" id="CAG6690482.1"/>
    </source>
</evidence>
<sequence>MNITFSLIPREICNDVSVLRRRSLNKWNNARPLSGSTAHNIYNDNESYVKFHAQNVWLEQSKDVRFDTKREKTRTRRERRADKKQRENEIIHQKDENNSDTDDTDVDTEHLENLISPSL</sequence>
<accession>A0A8D8XB61</accession>
<protein>
    <submittedName>
        <fullName evidence="2">Uncharacterized protein</fullName>
    </submittedName>
</protein>